<dbReference type="SUPFAM" id="SSF48371">
    <property type="entry name" value="ARM repeat"/>
    <property type="match status" value="1"/>
</dbReference>
<sequence length="146" mass="15984">MKLANLIMGSLAILLMGLPGFGYPQTEDTQTTDVSKLVETINEGDYLEQLRAANQLAEIEGSEAVRPLIETIKDGRFTHDLYETIKQVLVNIGDEAVPELLKYIDDDDSFVRGLAVYALGEIGADTAFAVLVDIALSTEFDTDRSN</sequence>
<dbReference type="Pfam" id="PF13646">
    <property type="entry name" value="HEAT_2"/>
    <property type="match status" value="1"/>
</dbReference>
<accession>A0A9D5QCP3</accession>
<comment type="caution">
    <text evidence="1">The sequence shown here is derived from an EMBL/GenBank/DDBJ whole genome shotgun (WGS) entry which is preliminary data.</text>
</comment>
<dbReference type="InterPro" id="IPR004155">
    <property type="entry name" value="PBS_lyase_HEAT"/>
</dbReference>
<evidence type="ECO:0008006" key="3">
    <source>
        <dbReference type="Google" id="ProtNLM"/>
    </source>
</evidence>
<evidence type="ECO:0000313" key="1">
    <source>
        <dbReference type="EMBL" id="MBD3364196.1"/>
    </source>
</evidence>
<dbReference type="Gene3D" id="1.25.10.10">
    <property type="entry name" value="Leucine-rich Repeat Variant"/>
    <property type="match status" value="1"/>
</dbReference>
<gene>
    <name evidence="1" type="ORF">GF359_03170</name>
</gene>
<proteinExistence type="predicted"/>
<dbReference type="InterPro" id="IPR016024">
    <property type="entry name" value="ARM-type_fold"/>
</dbReference>
<dbReference type="SMART" id="SM00567">
    <property type="entry name" value="EZ_HEAT"/>
    <property type="match status" value="2"/>
</dbReference>
<dbReference type="Proteomes" id="UP000630660">
    <property type="component" value="Unassembled WGS sequence"/>
</dbReference>
<reference evidence="1" key="1">
    <citation type="submission" date="2019-11" db="EMBL/GenBank/DDBJ databases">
        <title>Microbial mats filling the niche in hypersaline microbial mats.</title>
        <authorList>
            <person name="Wong H.L."/>
            <person name="Macleod F.I."/>
            <person name="White R.A. III"/>
            <person name="Burns B.P."/>
        </authorList>
    </citation>
    <scope>NUCLEOTIDE SEQUENCE</scope>
    <source>
        <strain evidence="1">Bin_327</strain>
    </source>
</reference>
<feature type="non-terminal residue" evidence="1">
    <location>
        <position position="146"/>
    </location>
</feature>
<dbReference type="InterPro" id="IPR011989">
    <property type="entry name" value="ARM-like"/>
</dbReference>
<name>A0A9D5QCP3_UNCW3</name>
<protein>
    <recommendedName>
        <fullName evidence="3">HEAT repeat domain-containing protein</fullName>
    </recommendedName>
</protein>
<dbReference type="EMBL" id="WJKJ01000102">
    <property type="protein sequence ID" value="MBD3364196.1"/>
    <property type="molecule type" value="Genomic_DNA"/>
</dbReference>
<dbReference type="AlphaFoldDB" id="A0A9D5QCP3"/>
<organism evidence="1 2">
    <name type="scientific">candidate division WOR-3 bacterium</name>
    <dbReference type="NCBI Taxonomy" id="2052148"/>
    <lineage>
        <taxon>Bacteria</taxon>
        <taxon>Bacteria division WOR-3</taxon>
    </lineage>
</organism>
<evidence type="ECO:0000313" key="2">
    <source>
        <dbReference type="Proteomes" id="UP000630660"/>
    </source>
</evidence>